<dbReference type="OrthoDB" id="2129491at2759"/>
<organism evidence="6 7">
    <name type="scientific">Naegleria fowleri</name>
    <name type="common">Brain eating amoeba</name>
    <dbReference type="NCBI Taxonomy" id="5763"/>
    <lineage>
        <taxon>Eukaryota</taxon>
        <taxon>Discoba</taxon>
        <taxon>Heterolobosea</taxon>
        <taxon>Tetramitia</taxon>
        <taxon>Eutetramitia</taxon>
        <taxon>Vahlkampfiidae</taxon>
        <taxon>Naegleria</taxon>
    </lineage>
</organism>
<dbReference type="Pfam" id="PF01504">
    <property type="entry name" value="PIP5K"/>
    <property type="match status" value="1"/>
</dbReference>
<evidence type="ECO:0008006" key="8">
    <source>
        <dbReference type="Google" id="ProtNLM"/>
    </source>
</evidence>
<sequence length="1043" mass="117518">MSNHQVRESLSFALKFEDEKHYVEAFAQYLCCIDLITSQLRELTIPMNISHIDLYSQEVQLKTDQLFYFARECLYRSELIFNDKRSYFGGRGGGSVSNDGKGPINDSKDSQKDSTSSSSWLYNPNVSYNSSNMYPSVTNQNYGNIGNGGGLLLGESLHKTEQKFQSFKMTASTTISTAPKSSEINIQNLQKTKTTPPNKSTTQSKPLETMDTNNNRNLSPRRTPPPLKKSNSTPSSELKSSSSSTSSTTSNASTSPNNIVTSSSRVPPKLPSKMSAKTSDITPPKTSSRSENVQQETPKTPLSDDVQKKEDLTFVKQQIAFYDSINKNHENNNSAIRKTNSFSAASLSPRQSRPSSETTQTTSSEIKNSPSVATPRSVSNNRSQRISEDFSSTNSSQTSNPRLSLRLTTTTAKDLLTSPRGNPKSNGDHKRSLSQRMISSISKRDLTNKFSEEEHKYLTFVFHIIDSQSKDSYLDLCEFTQHLSLLGFDRTFMFDFNAPYPTIKKSKIQPTFAGRLFNALDLNKSGSIEIFDFKESASILYSNVGVEEQAKLGFNIFDRDNDGVATKQDFITVFQQIFSTLDFMGLYKNATTDGSNSPFSFLLVGHSEILSHATTIAEKIFSAIDQSNNGSVTVAEYCKALKENPFLILGFSQIPINDLLKFKLTRNLSRNGGQPVFIGHPSFHKVLCMMVGIRLAQEIRPIISGAHLTERDFKFMNTFEITSPKFLRCIQPPAHYNLDDPNTKYIDEQTTFTDCAPLVFKNIRALFGVSEEEYALSFGPEMLFSNLLMGKLATLSERLTDGKSGNFFFYTHNGRFLCKTISSAEFETTMEFLANYYSYLYNNRETLLTKIYGLYKINDICFIVMGNVFDTQLPIDKIYDLKGSTIGRYNSTGLGILKDLNWKDSDKTLHIDPMKKDRLLKQIMDDTKFLEHNEIIDYSLLVGIHETKKFREKPIHYKDPIYSAPSPIRTFYQEDYGGMLSTHNNGEEIYFVAIIDILIQYGLKKRGENLIKTIYFGEESGISVVDPNMYAGRFLNFIKSIVD</sequence>
<dbReference type="Proteomes" id="UP000444721">
    <property type="component" value="Unassembled WGS sequence"/>
</dbReference>
<dbReference type="AlphaFoldDB" id="A0A6A5BVJ9"/>
<dbReference type="SMART" id="SM00330">
    <property type="entry name" value="PIPKc"/>
    <property type="match status" value="1"/>
</dbReference>
<dbReference type="OMA" id="CLYRSEL"/>
<feature type="domain" description="PIPK" evidence="5">
    <location>
        <begin position="691"/>
        <end position="1042"/>
    </location>
</feature>
<feature type="compositionally biased region" description="Low complexity" evidence="3">
    <location>
        <begin position="230"/>
        <end position="258"/>
    </location>
</feature>
<evidence type="ECO:0000313" key="7">
    <source>
        <dbReference type="Proteomes" id="UP000444721"/>
    </source>
</evidence>
<dbReference type="GO" id="GO:0005524">
    <property type="term" value="F:ATP binding"/>
    <property type="evidence" value="ECO:0007669"/>
    <property type="project" value="UniProtKB-UniRule"/>
</dbReference>
<dbReference type="VEuPathDB" id="AmoebaDB:FDP41_003367"/>
<accession>A0A6A5BVJ9</accession>
<evidence type="ECO:0000256" key="1">
    <source>
        <dbReference type="ARBA" id="ARBA00022837"/>
    </source>
</evidence>
<feature type="region of interest" description="Disordered" evidence="3">
    <location>
        <begin position="174"/>
        <end position="309"/>
    </location>
</feature>
<dbReference type="GO" id="GO:0005509">
    <property type="term" value="F:calcium ion binding"/>
    <property type="evidence" value="ECO:0007669"/>
    <property type="project" value="InterPro"/>
</dbReference>
<dbReference type="InterPro" id="IPR023610">
    <property type="entry name" value="PInositol-4/5-P-5/4-kinase"/>
</dbReference>
<feature type="compositionally biased region" description="Low complexity" evidence="3">
    <location>
        <begin position="190"/>
        <end position="206"/>
    </location>
</feature>
<keyword evidence="2" id="KW-0547">Nucleotide-binding</keyword>
<dbReference type="PANTHER" id="PTHR23086">
    <property type="entry name" value="PHOSPHATIDYLINOSITOL-4-PHOSPHATE 5-KINASE"/>
    <property type="match status" value="1"/>
</dbReference>
<dbReference type="SMART" id="SM00054">
    <property type="entry name" value="EFh"/>
    <property type="match status" value="3"/>
</dbReference>
<dbReference type="PROSITE" id="PS51455">
    <property type="entry name" value="PIPK"/>
    <property type="match status" value="1"/>
</dbReference>
<dbReference type="PROSITE" id="PS50222">
    <property type="entry name" value="EF_HAND_2"/>
    <property type="match status" value="3"/>
</dbReference>
<evidence type="ECO:0000256" key="3">
    <source>
        <dbReference type="SAM" id="MobiDB-lite"/>
    </source>
</evidence>
<feature type="compositionally biased region" description="Polar residues" evidence="3">
    <location>
        <begin position="210"/>
        <end position="220"/>
    </location>
</feature>
<name>A0A6A5BVJ9_NAEFO</name>
<keyword evidence="7" id="KW-1185">Reference proteome</keyword>
<feature type="compositionally biased region" description="Polar residues" evidence="3">
    <location>
        <begin position="275"/>
        <end position="300"/>
    </location>
</feature>
<proteinExistence type="predicted"/>
<dbReference type="GO" id="GO:0046854">
    <property type="term" value="P:phosphatidylinositol phosphate biosynthetic process"/>
    <property type="evidence" value="ECO:0007669"/>
    <property type="project" value="TreeGrafter"/>
</dbReference>
<feature type="domain" description="EF-hand" evidence="4">
    <location>
        <begin position="545"/>
        <end position="580"/>
    </location>
</feature>
<dbReference type="GO" id="GO:0005886">
    <property type="term" value="C:plasma membrane"/>
    <property type="evidence" value="ECO:0007669"/>
    <property type="project" value="TreeGrafter"/>
</dbReference>
<dbReference type="GeneID" id="68110585"/>
<dbReference type="RefSeq" id="XP_044562088.1">
    <property type="nucleotide sequence ID" value="XM_044706663.1"/>
</dbReference>
<keyword evidence="2" id="KW-0418">Kinase</keyword>
<dbReference type="InterPro" id="IPR011992">
    <property type="entry name" value="EF-hand-dom_pair"/>
</dbReference>
<evidence type="ECO:0000259" key="5">
    <source>
        <dbReference type="PROSITE" id="PS51455"/>
    </source>
</evidence>
<dbReference type="SUPFAM" id="SSF47473">
    <property type="entry name" value="EF-hand"/>
    <property type="match status" value="1"/>
</dbReference>
<dbReference type="PROSITE" id="PS00018">
    <property type="entry name" value="EF_HAND_1"/>
    <property type="match status" value="2"/>
</dbReference>
<dbReference type="EMBL" id="VFQX01000034">
    <property type="protein sequence ID" value="KAF0977375.1"/>
    <property type="molecule type" value="Genomic_DNA"/>
</dbReference>
<dbReference type="VEuPathDB" id="AmoebaDB:NF0062250"/>
<dbReference type="SUPFAM" id="SSF56104">
    <property type="entry name" value="SAICAR synthase-like"/>
    <property type="match status" value="1"/>
</dbReference>
<feature type="compositionally biased region" description="Polar residues" evidence="3">
    <location>
        <begin position="366"/>
        <end position="412"/>
    </location>
</feature>
<evidence type="ECO:0000313" key="6">
    <source>
        <dbReference type="EMBL" id="KAF0977375.1"/>
    </source>
</evidence>
<feature type="region of interest" description="Disordered" evidence="3">
    <location>
        <begin position="342"/>
        <end position="433"/>
    </location>
</feature>
<feature type="compositionally biased region" description="Polar residues" evidence="3">
    <location>
        <begin position="174"/>
        <end position="189"/>
    </location>
</feature>
<evidence type="ECO:0000259" key="4">
    <source>
        <dbReference type="PROSITE" id="PS50222"/>
    </source>
</evidence>
<dbReference type="Gene3D" id="3.30.810.10">
    <property type="entry name" value="2-Layer Sandwich"/>
    <property type="match status" value="1"/>
</dbReference>
<feature type="compositionally biased region" description="Low complexity" evidence="3">
    <location>
        <begin position="350"/>
        <end position="365"/>
    </location>
</feature>
<dbReference type="Gene3D" id="3.30.800.10">
    <property type="entry name" value="Phosphatidylinositol Phosphate Kinase II Beta"/>
    <property type="match status" value="1"/>
</dbReference>
<dbReference type="PANTHER" id="PTHR23086:SF8">
    <property type="entry name" value="PHOSPHATIDYLINOSITOL 5-PHOSPHATE 4-KINASE, ISOFORM A"/>
    <property type="match status" value="1"/>
</dbReference>
<dbReference type="VEuPathDB" id="AmoebaDB:NfTy_071860"/>
<dbReference type="CDD" id="cd00139">
    <property type="entry name" value="PIPKc"/>
    <property type="match status" value="1"/>
</dbReference>
<feature type="region of interest" description="Disordered" evidence="3">
    <location>
        <begin position="92"/>
        <end position="118"/>
    </location>
</feature>
<dbReference type="Gene3D" id="1.10.238.10">
    <property type="entry name" value="EF-hand"/>
    <property type="match status" value="1"/>
</dbReference>
<evidence type="ECO:0000256" key="2">
    <source>
        <dbReference type="PROSITE-ProRule" id="PRU00781"/>
    </source>
</evidence>
<dbReference type="InterPro" id="IPR002048">
    <property type="entry name" value="EF_hand_dom"/>
</dbReference>
<reference evidence="6 7" key="1">
    <citation type="journal article" date="2019" name="Sci. Rep.">
        <title>Nanopore sequencing improves the draft genome of the human pathogenic amoeba Naegleria fowleri.</title>
        <authorList>
            <person name="Liechti N."/>
            <person name="Schurch N."/>
            <person name="Bruggmann R."/>
            <person name="Wittwer M."/>
        </authorList>
    </citation>
    <scope>NUCLEOTIDE SEQUENCE [LARGE SCALE GENOMIC DNA]</scope>
    <source>
        <strain evidence="6 7">ATCC 30894</strain>
    </source>
</reference>
<gene>
    <name evidence="6" type="ORF">FDP41_003367</name>
</gene>
<dbReference type="Pfam" id="PF13202">
    <property type="entry name" value="EF-hand_5"/>
    <property type="match status" value="1"/>
</dbReference>
<keyword evidence="2" id="KW-0067">ATP-binding</keyword>
<dbReference type="InterPro" id="IPR027484">
    <property type="entry name" value="PInositol-4-P-5-kinase_N"/>
</dbReference>
<feature type="domain" description="EF-hand" evidence="4">
    <location>
        <begin position="612"/>
        <end position="647"/>
    </location>
</feature>
<keyword evidence="2" id="KW-0808">Transferase</keyword>
<dbReference type="InterPro" id="IPR027483">
    <property type="entry name" value="PInositol-4-P-4/5-kinase_C_sf"/>
</dbReference>
<dbReference type="InterPro" id="IPR002498">
    <property type="entry name" value="PInositol-4-P-4/5-kinase_core"/>
</dbReference>
<feature type="domain" description="EF-hand" evidence="4">
    <location>
        <begin position="508"/>
        <end position="543"/>
    </location>
</feature>
<keyword evidence="1" id="KW-0106">Calcium</keyword>
<dbReference type="GO" id="GO:0016308">
    <property type="term" value="F:1-phosphatidylinositol-4-phosphate 5-kinase activity"/>
    <property type="evidence" value="ECO:0007669"/>
    <property type="project" value="TreeGrafter"/>
</dbReference>
<dbReference type="InterPro" id="IPR018247">
    <property type="entry name" value="EF_Hand_1_Ca_BS"/>
</dbReference>
<comment type="caution">
    <text evidence="6">The sequence shown here is derived from an EMBL/GenBank/DDBJ whole genome shotgun (WGS) entry which is preliminary data.</text>
</comment>
<protein>
    <recommendedName>
        <fullName evidence="8">PIPK domain-containing protein</fullName>
    </recommendedName>
</protein>